<dbReference type="RefSeq" id="WP_012801646.1">
    <property type="nucleotide sequence ID" value="NC_013169.1"/>
</dbReference>
<dbReference type="Proteomes" id="UP000006666">
    <property type="component" value="Chromosome"/>
</dbReference>
<keyword evidence="3" id="KW-1185">Reference proteome</keyword>
<dbReference type="SUPFAM" id="SSF55729">
    <property type="entry name" value="Acyl-CoA N-acyltransferases (Nat)"/>
    <property type="match status" value="1"/>
</dbReference>
<protein>
    <submittedName>
        <fullName evidence="2">Acetyltransferase, ribosomal protein N-acetylase</fullName>
    </submittedName>
</protein>
<evidence type="ECO:0000259" key="1">
    <source>
        <dbReference type="PROSITE" id="PS51186"/>
    </source>
</evidence>
<accession>C7NJ02</accession>
<dbReference type="PANTHER" id="PTHR43792:SF1">
    <property type="entry name" value="N-ACETYLTRANSFERASE DOMAIN-CONTAINING PROTEIN"/>
    <property type="match status" value="1"/>
</dbReference>
<gene>
    <name evidence="2" type="ordered locus">Ksed_01360</name>
</gene>
<dbReference type="GO" id="GO:0005840">
    <property type="term" value="C:ribosome"/>
    <property type="evidence" value="ECO:0007669"/>
    <property type="project" value="UniProtKB-KW"/>
</dbReference>
<dbReference type="eggNOG" id="COG1670">
    <property type="taxonomic scope" value="Bacteria"/>
</dbReference>
<evidence type="ECO:0000313" key="3">
    <source>
        <dbReference type="Proteomes" id="UP000006666"/>
    </source>
</evidence>
<dbReference type="PROSITE" id="PS51186">
    <property type="entry name" value="GNAT"/>
    <property type="match status" value="1"/>
</dbReference>
<dbReference type="AlphaFoldDB" id="C7NJ02"/>
<dbReference type="InterPro" id="IPR000182">
    <property type="entry name" value="GNAT_dom"/>
</dbReference>
<dbReference type="PANTHER" id="PTHR43792">
    <property type="entry name" value="GNAT FAMILY, PUTATIVE (AFU_ORTHOLOGUE AFUA_3G00765)-RELATED-RELATED"/>
    <property type="match status" value="1"/>
</dbReference>
<dbReference type="CDD" id="cd04301">
    <property type="entry name" value="NAT_SF"/>
    <property type="match status" value="1"/>
</dbReference>
<dbReference type="HOGENOM" id="CLU_013985_3_6_11"/>
<dbReference type="Gene3D" id="3.40.630.30">
    <property type="match status" value="1"/>
</dbReference>
<dbReference type="KEGG" id="kse:Ksed_01360"/>
<dbReference type="STRING" id="478801.Ksed_01360"/>
<keyword evidence="2" id="KW-0687">Ribonucleoprotein</keyword>
<dbReference type="InterPro" id="IPR016181">
    <property type="entry name" value="Acyl_CoA_acyltransferase"/>
</dbReference>
<dbReference type="Pfam" id="PF13302">
    <property type="entry name" value="Acetyltransf_3"/>
    <property type="match status" value="1"/>
</dbReference>
<organism evidence="2 3">
    <name type="scientific">Kytococcus sedentarius (strain ATCC 14392 / DSM 20547 / JCM 11482 / CCUG 33030 / NBRC 15357 / NCTC 11040 / CCM 314 / 541)</name>
    <name type="common">Micrococcus sedentarius</name>
    <dbReference type="NCBI Taxonomy" id="478801"/>
    <lineage>
        <taxon>Bacteria</taxon>
        <taxon>Bacillati</taxon>
        <taxon>Actinomycetota</taxon>
        <taxon>Actinomycetes</taxon>
        <taxon>Micrococcales</taxon>
        <taxon>Kytococcaceae</taxon>
        <taxon>Kytococcus</taxon>
    </lineage>
</organism>
<sequence>MLPDPLGAAWPRRDAELTLRPVTLGDVDAMVTYRSHPEVVRYLMHDVLERDAVAARVEERTGPVEPGATKVVRGAVIELEGRVVGDVMMAVKRRESGDDELWIGYALHPDLWGRGLATRVVRLLVSLADEMGLVACAHTRPGNVGSERVLAKGGFECVGEDEADGMLRRVWRRPGWEG</sequence>
<evidence type="ECO:0000313" key="2">
    <source>
        <dbReference type="EMBL" id="ACV05227.1"/>
    </source>
</evidence>
<name>C7NJ02_KYTSD</name>
<reference evidence="2 3" key="1">
    <citation type="journal article" date="2009" name="Stand. Genomic Sci.">
        <title>Complete genome sequence of Kytococcus sedentarius type strain (541).</title>
        <authorList>
            <person name="Sims D."/>
            <person name="Brettin T."/>
            <person name="Detter J.C."/>
            <person name="Han C."/>
            <person name="Lapidus A."/>
            <person name="Copeland A."/>
            <person name="Glavina Del Rio T."/>
            <person name="Nolan M."/>
            <person name="Chen F."/>
            <person name="Lucas S."/>
            <person name="Tice H."/>
            <person name="Cheng J.F."/>
            <person name="Bruce D."/>
            <person name="Goodwin L."/>
            <person name="Pitluck S."/>
            <person name="Ovchinnikova G."/>
            <person name="Pati A."/>
            <person name="Ivanova N."/>
            <person name="Mavrommatis K."/>
            <person name="Chen A."/>
            <person name="Palaniappan K."/>
            <person name="D'haeseleer P."/>
            <person name="Chain P."/>
            <person name="Bristow J."/>
            <person name="Eisen J.A."/>
            <person name="Markowitz V."/>
            <person name="Hugenholtz P."/>
            <person name="Schneider S."/>
            <person name="Goker M."/>
            <person name="Pukall R."/>
            <person name="Kyrpides N.C."/>
            <person name="Klenk H.P."/>
        </authorList>
    </citation>
    <scope>NUCLEOTIDE SEQUENCE [LARGE SCALE GENOMIC DNA]</scope>
    <source>
        <strain evidence="3">ATCC 14392 / DSM 20547 / JCM 11482 / CCUG 33030 / NBRC 15357 / NCTC 11040 / CCM 314 / 541</strain>
    </source>
</reference>
<dbReference type="InterPro" id="IPR051531">
    <property type="entry name" value="N-acetyltransferase"/>
</dbReference>
<dbReference type="GO" id="GO:0016747">
    <property type="term" value="F:acyltransferase activity, transferring groups other than amino-acyl groups"/>
    <property type="evidence" value="ECO:0007669"/>
    <property type="project" value="InterPro"/>
</dbReference>
<dbReference type="EMBL" id="CP001686">
    <property type="protein sequence ID" value="ACV05227.1"/>
    <property type="molecule type" value="Genomic_DNA"/>
</dbReference>
<keyword evidence="2" id="KW-0689">Ribosomal protein</keyword>
<proteinExistence type="predicted"/>
<feature type="domain" description="N-acetyltransferase" evidence="1">
    <location>
        <begin position="31"/>
        <end position="178"/>
    </location>
</feature>